<dbReference type="InterPro" id="IPR001173">
    <property type="entry name" value="Glyco_trans_2-like"/>
</dbReference>
<dbReference type="AlphaFoldDB" id="A0AAC9P8E1"/>
<evidence type="ECO:0000256" key="1">
    <source>
        <dbReference type="SAM" id="Coils"/>
    </source>
</evidence>
<keyword evidence="3" id="KW-0328">Glycosyltransferase</keyword>
<dbReference type="RefSeq" id="WP_072572459.1">
    <property type="nucleotide sequence ID" value="NZ_CP018191.1"/>
</dbReference>
<dbReference type="Pfam" id="PF13704">
    <property type="entry name" value="Glyco_tranf_2_4"/>
    <property type="match status" value="1"/>
</dbReference>
<dbReference type="PANTHER" id="PTHR22916:SF3">
    <property type="entry name" value="UDP-GLCNAC:BETAGAL BETA-1,3-N-ACETYLGLUCOSAMINYLTRANSFERASE-LIKE PROTEIN 1"/>
    <property type="match status" value="1"/>
</dbReference>
<proteinExistence type="predicted"/>
<dbReference type="EC" id="2.4.1.-" evidence="3"/>
<evidence type="ECO:0000313" key="3">
    <source>
        <dbReference type="EMBL" id="APH54423.1"/>
    </source>
</evidence>
<gene>
    <name evidence="3" type="ORF">GbCGDNIH9_1141</name>
</gene>
<keyword evidence="1" id="KW-0175">Coiled coil</keyword>
<protein>
    <submittedName>
        <fullName evidence="3">Glycosyltransferase</fullName>
        <ecNumber evidence="3">2.4.1.-</ecNumber>
    </submittedName>
</protein>
<dbReference type="Gene3D" id="3.90.550.10">
    <property type="entry name" value="Spore Coat Polysaccharide Biosynthesis Protein SpsA, Chain A"/>
    <property type="match status" value="1"/>
</dbReference>
<dbReference type="InterPro" id="IPR029044">
    <property type="entry name" value="Nucleotide-diphossugar_trans"/>
</dbReference>
<feature type="domain" description="Glycosyltransferase 2-like" evidence="2">
    <location>
        <begin position="283"/>
        <end position="452"/>
    </location>
</feature>
<dbReference type="GO" id="GO:0016758">
    <property type="term" value="F:hexosyltransferase activity"/>
    <property type="evidence" value="ECO:0007669"/>
    <property type="project" value="UniProtKB-ARBA"/>
</dbReference>
<sequence>MTVDLYTVCWNEADMLGFFFRHFDSWVDRYVIYDDGSTDGSLEILAAHPKVDLRRFERVHADSFVLSHKAMHENAWKESRGKADWVVITAIDEHLWVKDQPMTRYLQTRKAEGVTCIPALGFDMNSETFPSDDGLLIEKITSGRARRFFNKLGIFNPDAIVETGLAEGRHSAQPQGNIRLPARDELMLWHFKHLGYDRNAERQKEQSARLGSVDVQNDWGHRYRWNQEKRRKEWDYMVATSDDLSGPDFVGARSGERPLWWEGLERVSAPTIYASPQTAPRVSVVIKSYNHERYVAQSLQSVFDQSFQDFEIILTDDASSDGTLPAIHQFSDPRLHVDALTSNVGISSAMNHCLKRAQGDYIAILNSDDWALPERLARQVAFLDHHAHISAVFGLPRAVDEHGQKTESFLDFAAPMQMPDFSSTSWLRRFALHGNCLCAPTAMIRRSVFDNLGYYDPRLTNSQDFDMWTRMLVSGHDIAFLNEEFTAFRIREGARNMSAPSRSTILRTEWETPLVLRHLKTLDRSWQRQIFRPTLGIDHGPDHRGLLADFVDMAVRSQNAGRRLFAMEMAHAYVQTQDGYEVLKWLTGEVDVFRHFATENSTPVSTDSSQEKLDLLEEQLHALTRQHQAMLDSTMWRYTAPLRHLLHKLRR</sequence>
<dbReference type="SUPFAM" id="SSF53448">
    <property type="entry name" value="Nucleotide-diphospho-sugar transferases"/>
    <property type="match status" value="2"/>
</dbReference>
<dbReference type="Pfam" id="PF00535">
    <property type="entry name" value="Glycos_transf_2"/>
    <property type="match status" value="1"/>
</dbReference>
<evidence type="ECO:0000313" key="4">
    <source>
        <dbReference type="Proteomes" id="UP000182373"/>
    </source>
</evidence>
<dbReference type="EMBL" id="CP018191">
    <property type="protein sequence ID" value="APH54423.1"/>
    <property type="molecule type" value="Genomic_DNA"/>
</dbReference>
<organism evidence="3 4">
    <name type="scientific">Granulibacter bethesdensis</name>
    <dbReference type="NCBI Taxonomy" id="364410"/>
    <lineage>
        <taxon>Bacteria</taxon>
        <taxon>Pseudomonadati</taxon>
        <taxon>Pseudomonadota</taxon>
        <taxon>Alphaproteobacteria</taxon>
        <taxon>Acetobacterales</taxon>
        <taxon>Acetobacteraceae</taxon>
        <taxon>Granulibacter</taxon>
    </lineage>
</organism>
<reference evidence="4" key="1">
    <citation type="submission" date="2016-11" db="EMBL/GenBank/DDBJ databases">
        <title>Comparative genomic and phenotypic analysis of Granulibacter bethesdensis clinical isolates from patients with chronic granulomatous disease.</title>
        <authorList>
            <person name="Zarember K.A."/>
            <person name="Porcella S.F."/>
            <person name="Chu J."/>
            <person name="Ding L."/>
            <person name="Dahlstrom E."/>
            <person name="Barbian K."/>
            <person name="Martens C."/>
            <person name="Sykora L."/>
            <person name="Kramer S."/>
            <person name="Pettinato A.M."/>
            <person name="Hong H."/>
            <person name="Wald G."/>
            <person name="Berg L.J."/>
            <person name="Rogge L.S."/>
            <person name="Greenberg D.E."/>
            <person name="Falcone E.L."/>
            <person name="Neves J.F."/>
            <person name="Simoes M.J."/>
            <person name="Casal M."/>
            <person name="Rodriguez-Lopez F.C."/>
            <person name="Zelazny A."/>
            <person name="Gallin J.I."/>
            <person name="Holland S.M."/>
        </authorList>
    </citation>
    <scope>NUCLEOTIDE SEQUENCE [LARGE SCALE GENOMIC DNA]</scope>
    <source>
        <strain evidence="4">NIH9.1</strain>
    </source>
</reference>
<name>A0AAC9P8E1_9PROT</name>
<feature type="coiled-coil region" evidence="1">
    <location>
        <begin position="606"/>
        <end position="633"/>
    </location>
</feature>
<keyword evidence="3" id="KW-0808">Transferase</keyword>
<dbReference type="Proteomes" id="UP000182373">
    <property type="component" value="Chromosome"/>
</dbReference>
<evidence type="ECO:0000259" key="2">
    <source>
        <dbReference type="Pfam" id="PF00535"/>
    </source>
</evidence>
<dbReference type="PANTHER" id="PTHR22916">
    <property type="entry name" value="GLYCOSYLTRANSFERASE"/>
    <property type="match status" value="1"/>
</dbReference>
<accession>A0AAC9P8E1</accession>